<evidence type="ECO:0000313" key="1">
    <source>
        <dbReference type="EMBL" id="KIO31378.1"/>
    </source>
</evidence>
<organism evidence="1 2">
    <name type="scientific">Tulasnella calospora MUT 4182</name>
    <dbReference type="NCBI Taxonomy" id="1051891"/>
    <lineage>
        <taxon>Eukaryota</taxon>
        <taxon>Fungi</taxon>
        <taxon>Dikarya</taxon>
        <taxon>Basidiomycota</taxon>
        <taxon>Agaricomycotina</taxon>
        <taxon>Agaricomycetes</taxon>
        <taxon>Cantharellales</taxon>
        <taxon>Tulasnellaceae</taxon>
        <taxon>Tulasnella</taxon>
    </lineage>
</organism>
<gene>
    <name evidence="1" type="ORF">M407DRAFT_133156</name>
</gene>
<dbReference type="HOGENOM" id="CLU_2293767_0_0_1"/>
<dbReference type="EMBL" id="KN822963">
    <property type="protein sequence ID" value="KIO31378.1"/>
    <property type="molecule type" value="Genomic_DNA"/>
</dbReference>
<protein>
    <submittedName>
        <fullName evidence="1">Uncharacterized protein</fullName>
    </submittedName>
</protein>
<dbReference type="Proteomes" id="UP000054248">
    <property type="component" value="Unassembled WGS sequence"/>
</dbReference>
<dbReference type="AlphaFoldDB" id="A0A0C3LBW1"/>
<name>A0A0C3LBW1_9AGAM</name>
<proteinExistence type="predicted"/>
<sequence length="101" mass="11494">MNFQCPVSCRLYNPSGMRHERIFLRQQADDWPMMAPGQLLPVKAVPSAPQRPEITPDVPAKFYEKATIQRTLLDSRRSQLEQGGIALLPLPRASRSRSSYQ</sequence>
<accession>A0A0C3LBW1</accession>
<evidence type="ECO:0000313" key="2">
    <source>
        <dbReference type="Proteomes" id="UP000054248"/>
    </source>
</evidence>
<reference evidence="2" key="2">
    <citation type="submission" date="2015-01" db="EMBL/GenBank/DDBJ databases">
        <title>Evolutionary Origins and Diversification of the Mycorrhizal Mutualists.</title>
        <authorList>
            <consortium name="DOE Joint Genome Institute"/>
            <consortium name="Mycorrhizal Genomics Consortium"/>
            <person name="Kohler A."/>
            <person name="Kuo A."/>
            <person name="Nagy L.G."/>
            <person name="Floudas D."/>
            <person name="Copeland A."/>
            <person name="Barry K.W."/>
            <person name="Cichocki N."/>
            <person name="Veneault-Fourrey C."/>
            <person name="LaButti K."/>
            <person name="Lindquist E.A."/>
            <person name="Lipzen A."/>
            <person name="Lundell T."/>
            <person name="Morin E."/>
            <person name="Murat C."/>
            <person name="Riley R."/>
            <person name="Ohm R."/>
            <person name="Sun H."/>
            <person name="Tunlid A."/>
            <person name="Henrissat B."/>
            <person name="Grigoriev I.V."/>
            <person name="Hibbett D.S."/>
            <person name="Martin F."/>
        </authorList>
    </citation>
    <scope>NUCLEOTIDE SEQUENCE [LARGE SCALE GENOMIC DNA]</scope>
    <source>
        <strain evidence="2">MUT 4182</strain>
    </source>
</reference>
<keyword evidence="2" id="KW-1185">Reference proteome</keyword>
<reference evidence="1 2" key="1">
    <citation type="submission" date="2014-04" db="EMBL/GenBank/DDBJ databases">
        <authorList>
            <consortium name="DOE Joint Genome Institute"/>
            <person name="Kuo A."/>
            <person name="Girlanda M."/>
            <person name="Perotto S."/>
            <person name="Kohler A."/>
            <person name="Nagy L.G."/>
            <person name="Floudas D."/>
            <person name="Copeland A."/>
            <person name="Barry K.W."/>
            <person name="Cichocki N."/>
            <person name="Veneault-Fourrey C."/>
            <person name="LaButti K."/>
            <person name="Lindquist E.A."/>
            <person name="Lipzen A."/>
            <person name="Lundell T."/>
            <person name="Morin E."/>
            <person name="Murat C."/>
            <person name="Sun H."/>
            <person name="Tunlid A."/>
            <person name="Henrissat B."/>
            <person name="Grigoriev I.V."/>
            <person name="Hibbett D.S."/>
            <person name="Martin F."/>
            <person name="Nordberg H.P."/>
            <person name="Cantor M.N."/>
            <person name="Hua S.X."/>
        </authorList>
    </citation>
    <scope>NUCLEOTIDE SEQUENCE [LARGE SCALE GENOMIC DNA]</scope>
    <source>
        <strain evidence="1 2">MUT 4182</strain>
    </source>
</reference>